<protein>
    <submittedName>
        <fullName evidence="1">NAD(P)-dependent dehydrogenase (Short-subunit alcohol dehydrogenase family)</fullName>
    </submittedName>
</protein>
<comment type="caution">
    <text evidence="1">The sequence shown here is derived from an EMBL/GenBank/DDBJ whole genome shotgun (WGS) entry which is preliminary data.</text>
</comment>
<reference evidence="1 2" key="1">
    <citation type="submission" date="2023-07" db="EMBL/GenBank/DDBJ databases">
        <title>Genomic Encyclopedia of Type Strains, Phase IV (KMG-IV): sequencing the most valuable type-strain genomes for metagenomic binning, comparative biology and taxonomic classification.</title>
        <authorList>
            <person name="Goeker M."/>
        </authorList>
    </citation>
    <scope>NUCLEOTIDE SEQUENCE [LARGE SCALE GENOMIC DNA]</scope>
    <source>
        <strain evidence="1 2">DSM 17740</strain>
    </source>
</reference>
<keyword evidence="2" id="KW-1185">Reference proteome</keyword>
<organism evidence="1 2">
    <name type="scientific">Caldalkalibacillus uzonensis</name>
    <dbReference type="NCBI Taxonomy" id="353224"/>
    <lineage>
        <taxon>Bacteria</taxon>
        <taxon>Bacillati</taxon>
        <taxon>Bacillota</taxon>
        <taxon>Bacilli</taxon>
        <taxon>Bacillales</taxon>
        <taxon>Bacillaceae</taxon>
        <taxon>Caldalkalibacillus</taxon>
    </lineage>
</organism>
<dbReference type="EMBL" id="JAUSUQ010000004">
    <property type="protein sequence ID" value="MDQ0338605.1"/>
    <property type="molecule type" value="Genomic_DNA"/>
</dbReference>
<accession>A0ABU0CQA9</accession>
<proteinExistence type="predicted"/>
<evidence type="ECO:0000313" key="1">
    <source>
        <dbReference type="EMBL" id="MDQ0338605.1"/>
    </source>
</evidence>
<dbReference type="SUPFAM" id="SSF51735">
    <property type="entry name" value="NAD(P)-binding Rossmann-fold domains"/>
    <property type="match status" value="1"/>
</dbReference>
<name>A0ABU0CQA9_9BACI</name>
<dbReference type="InterPro" id="IPR036291">
    <property type="entry name" value="NAD(P)-bd_dom_sf"/>
</dbReference>
<evidence type="ECO:0000313" key="2">
    <source>
        <dbReference type="Proteomes" id="UP001232445"/>
    </source>
</evidence>
<dbReference type="Proteomes" id="UP001232445">
    <property type="component" value="Unassembled WGS sequence"/>
</dbReference>
<gene>
    <name evidence="1" type="ORF">J2S00_001391</name>
</gene>
<sequence length="71" mass="7820">MRGNGHVLDRQSVEQAGLDIEGFGQVFDLNLLGTVLPTQIFAKRMIGRKGAVIIQYILHECPLSHDQSACL</sequence>